<dbReference type="PATRIC" id="fig|1030841.3.peg.261"/>
<dbReference type="AlphaFoldDB" id="G4CME6"/>
<dbReference type="EMBL" id="AGAZ01000009">
    <property type="protein sequence ID" value="EGZ51092.1"/>
    <property type="molecule type" value="Genomic_DNA"/>
</dbReference>
<name>G4CME6_9NEIS</name>
<evidence type="ECO:0000313" key="1">
    <source>
        <dbReference type="EMBL" id="EGZ51092.1"/>
    </source>
</evidence>
<reference evidence="1 2" key="1">
    <citation type="submission" date="2011-06" db="EMBL/GenBank/DDBJ databases">
        <authorList>
            <person name="Muzny D."/>
            <person name="Qin X."/>
            <person name="Deng J."/>
            <person name="Jiang H."/>
            <person name="Liu Y."/>
            <person name="Qu J."/>
            <person name="Song X.-Z."/>
            <person name="Zhang L."/>
            <person name="Thornton R."/>
            <person name="Coyle M."/>
            <person name="Francisco L."/>
            <person name="Jackson L."/>
            <person name="Javaid M."/>
            <person name="Korchina V."/>
            <person name="Kovar C."/>
            <person name="Mata R."/>
            <person name="Mathew T."/>
            <person name="Ngo R."/>
            <person name="Nguyen L."/>
            <person name="Nguyen N."/>
            <person name="Okwuonu G."/>
            <person name="Ongeri F."/>
            <person name="Pham C."/>
            <person name="Simmons D."/>
            <person name="Wilczek-Boney K."/>
            <person name="Hale W."/>
            <person name="Jakkamsetti A."/>
            <person name="Pham P."/>
            <person name="Ruth R."/>
            <person name="San Lucas F."/>
            <person name="Warren J."/>
            <person name="Zhang J."/>
            <person name="Zhao Z."/>
            <person name="Zhou C."/>
            <person name="Zhu D."/>
            <person name="Lee S."/>
            <person name="Bess C."/>
            <person name="Blankenburg K."/>
            <person name="Forbes L."/>
            <person name="Fu Q."/>
            <person name="Gubbala S."/>
            <person name="Hirani K."/>
            <person name="Jayaseelan J.C."/>
            <person name="Lara F."/>
            <person name="Munidasa M."/>
            <person name="Palculict T."/>
            <person name="Patil S."/>
            <person name="Pu L.-L."/>
            <person name="Saada N."/>
            <person name="Tang L."/>
            <person name="Weissenberger G."/>
            <person name="Zhu Y."/>
            <person name="Hemphill L."/>
            <person name="Shang Y."/>
            <person name="Youmans B."/>
            <person name="Ayvaz T."/>
            <person name="Ross M."/>
            <person name="Santibanez J."/>
            <person name="Aqrawi P."/>
            <person name="Gross S."/>
            <person name="Joshi V."/>
            <person name="Fowler G."/>
            <person name="Nazareth L."/>
            <person name="Reid J."/>
            <person name="Worley K."/>
            <person name="Petrosino J."/>
            <person name="Highlander S."/>
            <person name="Gibbs R."/>
        </authorList>
    </citation>
    <scope>NUCLEOTIDE SEQUENCE [LARGE SCALE GENOMIC DNA]</scope>
    <source>
        <strain evidence="1 2">9715</strain>
    </source>
</reference>
<protein>
    <submittedName>
        <fullName evidence="1">Uncharacterized protein</fullName>
    </submittedName>
</protein>
<keyword evidence="2" id="KW-1185">Reference proteome</keyword>
<sequence length="40" mass="4457">MQKQAYAGLKTGIKGRLKTIAGVFRRSFSITHHNQSITNP</sequence>
<comment type="caution">
    <text evidence="1">The sequence shown here is derived from an EMBL/GenBank/DDBJ whole genome shotgun (WGS) entry which is preliminary data.</text>
</comment>
<gene>
    <name evidence="1" type="ORF">HMPREF9370_0255</name>
</gene>
<dbReference type="STRING" id="1030841.HMPREF9370_0255"/>
<proteinExistence type="predicted"/>
<dbReference type="HOGENOM" id="CLU_3293033_0_0_4"/>
<dbReference type="Proteomes" id="UP000005336">
    <property type="component" value="Unassembled WGS sequence"/>
</dbReference>
<accession>G4CME6</accession>
<evidence type="ECO:0000313" key="2">
    <source>
        <dbReference type="Proteomes" id="UP000005336"/>
    </source>
</evidence>
<organism evidence="1 2">
    <name type="scientific">Neisseria wadsworthii 9715</name>
    <dbReference type="NCBI Taxonomy" id="1030841"/>
    <lineage>
        <taxon>Bacteria</taxon>
        <taxon>Pseudomonadati</taxon>
        <taxon>Pseudomonadota</taxon>
        <taxon>Betaproteobacteria</taxon>
        <taxon>Neisseriales</taxon>
        <taxon>Neisseriaceae</taxon>
        <taxon>Neisseria</taxon>
    </lineage>
</organism>